<accession>A0A8B9VZI6</accession>
<dbReference type="Gene3D" id="3.10.20.370">
    <property type="match status" value="1"/>
</dbReference>
<evidence type="ECO:0000313" key="2">
    <source>
        <dbReference type="Ensembl" id="ENSAZOP00000030495.1"/>
    </source>
</evidence>
<dbReference type="SUPFAM" id="SSF56672">
    <property type="entry name" value="DNA/RNA polymerases"/>
    <property type="match status" value="1"/>
</dbReference>
<reference evidence="2" key="1">
    <citation type="submission" date="2025-08" db="UniProtKB">
        <authorList>
            <consortium name="Ensembl"/>
        </authorList>
    </citation>
    <scope>IDENTIFICATION</scope>
</reference>
<dbReference type="Pfam" id="PF17919">
    <property type="entry name" value="RT_RNaseH_2"/>
    <property type="match status" value="1"/>
</dbReference>
<protein>
    <recommendedName>
        <fullName evidence="1">Reverse transcriptase/retrotransposon-derived protein RNase H-like domain-containing protein</fullName>
    </recommendedName>
</protein>
<feature type="domain" description="Reverse transcriptase/retrotransposon-derived protein RNase H-like" evidence="1">
    <location>
        <begin position="74"/>
        <end position="172"/>
    </location>
</feature>
<dbReference type="InterPro" id="IPR043502">
    <property type="entry name" value="DNA/RNA_pol_sf"/>
</dbReference>
<dbReference type="InterPro" id="IPR041577">
    <property type="entry name" value="RT_RNaseH_2"/>
</dbReference>
<dbReference type="AlphaFoldDB" id="A0A8B9VZI6"/>
<name>A0A8B9VZI6_9AVES</name>
<dbReference type="Proteomes" id="UP000694549">
    <property type="component" value="Unplaced"/>
</dbReference>
<proteinExistence type="predicted"/>
<dbReference type="InterPro" id="IPR051320">
    <property type="entry name" value="Viral_Replic_Matur_Polypro"/>
</dbReference>
<sequence length="191" mass="21552">MQDLRTIIIQGIRESVPRGQNINKAFNEQQKKDKTPTEWLKRLRKSLQLYSGLDPGTPVGEAFLKTQFDGLLKWTKEDEKQLEKLKEDLAHPPVLSLPDLRRPFFLFVNSNEGTAYGVLAQEWAGSKKPVAYLSKLLDVVSQGWPSCLQVIVAAALLVEEAQKITFGGEIKVISPHNIWGVLQILFLDTEL</sequence>
<evidence type="ECO:0000259" key="1">
    <source>
        <dbReference type="Pfam" id="PF17919"/>
    </source>
</evidence>
<reference evidence="2" key="2">
    <citation type="submission" date="2025-09" db="UniProtKB">
        <authorList>
            <consortium name="Ensembl"/>
        </authorList>
    </citation>
    <scope>IDENTIFICATION</scope>
</reference>
<dbReference type="PANTHER" id="PTHR33064">
    <property type="entry name" value="POL PROTEIN"/>
    <property type="match status" value="1"/>
</dbReference>
<organism evidence="2 3">
    <name type="scientific">Anas zonorhyncha</name>
    <name type="common">Eastern spot-billed duck</name>
    <dbReference type="NCBI Taxonomy" id="75864"/>
    <lineage>
        <taxon>Eukaryota</taxon>
        <taxon>Metazoa</taxon>
        <taxon>Chordata</taxon>
        <taxon>Craniata</taxon>
        <taxon>Vertebrata</taxon>
        <taxon>Euteleostomi</taxon>
        <taxon>Archelosauria</taxon>
        <taxon>Archosauria</taxon>
        <taxon>Dinosauria</taxon>
        <taxon>Saurischia</taxon>
        <taxon>Theropoda</taxon>
        <taxon>Coelurosauria</taxon>
        <taxon>Aves</taxon>
        <taxon>Neognathae</taxon>
        <taxon>Galloanserae</taxon>
        <taxon>Anseriformes</taxon>
        <taxon>Anatidae</taxon>
        <taxon>Anatinae</taxon>
        <taxon>Anas</taxon>
    </lineage>
</organism>
<keyword evidence="3" id="KW-1185">Reference proteome</keyword>
<evidence type="ECO:0000313" key="3">
    <source>
        <dbReference type="Proteomes" id="UP000694549"/>
    </source>
</evidence>
<dbReference type="Ensembl" id="ENSAZOT00000032624.1">
    <property type="protein sequence ID" value="ENSAZOP00000030495.1"/>
    <property type="gene ID" value="ENSAZOG00000018981.1"/>
</dbReference>
<dbReference type="PANTHER" id="PTHR33064:SF37">
    <property type="entry name" value="RIBONUCLEASE H"/>
    <property type="match status" value="1"/>
</dbReference>